<evidence type="ECO:0000256" key="2">
    <source>
        <dbReference type="SAM" id="MobiDB-lite"/>
    </source>
</evidence>
<dbReference type="InParanoid" id="A0A177CGT5"/>
<feature type="binding site" evidence="1">
    <location>
        <position position="360"/>
    </location>
    <ligand>
        <name>Mg(2+)</name>
        <dbReference type="ChEBI" id="CHEBI:18420"/>
        <label>1</label>
    </ligand>
</feature>
<name>A0A177CGT5_9PLEO</name>
<proteinExistence type="predicted"/>
<comment type="cofactor">
    <cofactor evidence="1">
        <name>Mg(2+)</name>
        <dbReference type="ChEBI" id="CHEBI:18420"/>
    </cofactor>
    <text evidence="1">Binds 2 magnesium ions per subunit.</text>
</comment>
<dbReference type="Proteomes" id="UP000077069">
    <property type="component" value="Unassembled WGS sequence"/>
</dbReference>
<dbReference type="GO" id="GO:0046872">
    <property type="term" value="F:metal ion binding"/>
    <property type="evidence" value="ECO:0007669"/>
    <property type="project" value="UniProtKB-KW"/>
</dbReference>
<keyword evidence="1" id="KW-0479">Metal-binding</keyword>
<dbReference type="GO" id="GO:0016787">
    <property type="term" value="F:hydrolase activity"/>
    <property type="evidence" value="ECO:0007669"/>
    <property type="project" value="UniProtKB-KW"/>
</dbReference>
<reference evidence="3 4" key="1">
    <citation type="submission" date="2016-05" db="EMBL/GenBank/DDBJ databases">
        <title>Comparative analysis of secretome profiles of manganese(II)-oxidizing ascomycete fungi.</title>
        <authorList>
            <consortium name="DOE Joint Genome Institute"/>
            <person name="Zeiner C.A."/>
            <person name="Purvine S.O."/>
            <person name="Zink E.M."/>
            <person name="Wu S."/>
            <person name="Pasa-Tolic L."/>
            <person name="Chaput D.L."/>
            <person name="Haridas S."/>
            <person name="Grigoriev I.V."/>
            <person name="Santelli C.M."/>
            <person name="Hansel C.M."/>
        </authorList>
    </citation>
    <scope>NUCLEOTIDE SEQUENCE [LARGE SCALE GENOMIC DNA]</scope>
    <source>
        <strain evidence="3 4">AP3s5-JAC2a</strain>
    </source>
</reference>
<feature type="binding site" evidence="1">
    <location>
        <position position="114"/>
    </location>
    <ligand>
        <name>Mg(2+)</name>
        <dbReference type="ChEBI" id="CHEBI:18420"/>
        <label>1</label>
    </ligand>
</feature>
<dbReference type="RefSeq" id="XP_018036424.1">
    <property type="nucleotide sequence ID" value="XM_018187272.1"/>
</dbReference>
<keyword evidence="3" id="KW-0378">Hydrolase</keyword>
<feature type="binding site" evidence="1">
    <location>
        <position position="362"/>
    </location>
    <ligand>
        <name>Mg(2+)</name>
        <dbReference type="ChEBI" id="CHEBI:18420"/>
        <label>1</label>
    </ligand>
</feature>
<dbReference type="InterPro" id="IPR036705">
    <property type="entry name" value="Ribosyl_crysJ1_sf"/>
</dbReference>
<keyword evidence="1" id="KW-0460">Magnesium</keyword>
<accession>A0A177CGT5</accession>
<dbReference type="PANTHER" id="PTHR16222:SF28">
    <property type="entry name" value="ADP-RIBOSYLGLYCOHYDROLASE"/>
    <property type="match status" value="1"/>
</dbReference>
<dbReference type="STRING" id="1460663.A0A177CGT5"/>
<protein>
    <submittedName>
        <fullName evidence="3">ADP-ribosylglycohydrolase</fullName>
    </submittedName>
</protein>
<organism evidence="3 4">
    <name type="scientific">Paraphaeosphaeria sporulosa</name>
    <dbReference type="NCBI Taxonomy" id="1460663"/>
    <lineage>
        <taxon>Eukaryota</taxon>
        <taxon>Fungi</taxon>
        <taxon>Dikarya</taxon>
        <taxon>Ascomycota</taxon>
        <taxon>Pezizomycotina</taxon>
        <taxon>Dothideomycetes</taxon>
        <taxon>Pleosporomycetidae</taxon>
        <taxon>Pleosporales</taxon>
        <taxon>Massarineae</taxon>
        <taxon>Didymosphaeriaceae</taxon>
        <taxon>Paraphaeosphaeria</taxon>
    </lineage>
</organism>
<feature type="region of interest" description="Disordered" evidence="2">
    <location>
        <begin position="452"/>
        <end position="471"/>
    </location>
</feature>
<dbReference type="EMBL" id="KV441552">
    <property type="protein sequence ID" value="OAG06059.1"/>
    <property type="molecule type" value="Genomic_DNA"/>
</dbReference>
<evidence type="ECO:0000256" key="1">
    <source>
        <dbReference type="PIRSR" id="PIRSR605502-1"/>
    </source>
</evidence>
<dbReference type="PANTHER" id="PTHR16222">
    <property type="entry name" value="ADP-RIBOSYLGLYCOHYDROLASE"/>
    <property type="match status" value="1"/>
</dbReference>
<evidence type="ECO:0000313" key="3">
    <source>
        <dbReference type="EMBL" id="OAG06059.1"/>
    </source>
</evidence>
<dbReference type="GeneID" id="28770758"/>
<evidence type="ECO:0000313" key="4">
    <source>
        <dbReference type="Proteomes" id="UP000077069"/>
    </source>
</evidence>
<dbReference type="AlphaFoldDB" id="A0A177CGT5"/>
<feature type="binding site" evidence="1">
    <location>
        <position position="113"/>
    </location>
    <ligand>
        <name>Mg(2+)</name>
        <dbReference type="ChEBI" id="CHEBI:18420"/>
        <label>1</label>
    </ligand>
</feature>
<dbReference type="Gene3D" id="1.10.4080.10">
    <property type="entry name" value="ADP-ribosylation/Crystallin J1"/>
    <property type="match status" value="1"/>
</dbReference>
<dbReference type="SUPFAM" id="SSF101478">
    <property type="entry name" value="ADP-ribosylglycohydrolase"/>
    <property type="match status" value="1"/>
</dbReference>
<dbReference type="OrthoDB" id="2021138at2759"/>
<sequence length="471" mass="51004">MSDFVLVGSPIEEPPIEDKTARPSMQPGETNPNSPSYLAFLDTHPFVRASVIDKIYGCIVGSALGDTIGLYTEFLPKNACETIYKSRKFSLVEPVTEIHADTHRLRFTTCSWTDDTDQALLILLSYLHHPSKPLTHLPQDFAARLQIWLSHGLLALSRPPAGIGRLVGSVVTSPSYLASPVAAATAAWERSGRNAAPNGSLMRTHPLGVIGVGLSEEETWDVAAAVSRTTHADPRCSVACLIVVGLIRGLLRGEVTREAHIDALVERAYAHFLSNPSLAEAATPEPPIHFSKHELTSHTSAPSLDALSLDSPREMGYVYKALGAGILSLRMCMRARIPSRLPPHTLFEDTMTDLIMHGGDADTNAAVAGALVGAYLGHTSLPPHWREGLVDGPWLEGKVARLCARVGVLEGRADIEEEHDEQADGGKGLLSAAELEARDRAMVMSIMERKKAREEQERKGKGKGFAAWFGN</sequence>
<feature type="binding site" evidence="1">
    <location>
        <position position="363"/>
    </location>
    <ligand>
        <name>Mg(2+)</name>
        <dbReference type="ChEBI" id="CHEBI:18420"/>
        <label>1</label>
    </ligand>
</feature>
<dbReference type="Pfam" id="PF03747">
    <property type="entry name" value="ADP_ribosyl_GH"/>
    <property type="match status" value="1"/>
</dbReference>
<dbReference type="InterPro" id="IPR050792">
    <property type="entry name" value="ADP-ribosylglycohydrolase"/>
</dbReference>
<gene>
    <name evidence="3" type="ORF">CC84DRAFT_744124</name>
</gene>
<keyword evidence="4" id="KW-1185">Reference proteome</keyword>
<feature type="binding site" evidence="1">
    <location>
        <position position="115"/>
    </location>
    <ligand>
        <name>Mg(2+)</name>
        <dbReference type="ChEBI" id="CHEBI:18420"/>
        <label>1</label>
    </ligand>
</feature>
<feature type="region of interest" description="Disordered" evidence="2">
    <location>
        <begin position="1"/>
        <end position="34"/>
    </location>
</feature>
<dbReference type="InterPro" id="IPR005502">
    <property type="entry name" value="Ribosyl_crysJ1"/>
</dbReference>